<sequence>FSLAAGVAVVTGTVDHEHAWEKENEYEYHVHSRTVVGLDKLKRQYTGLQIEAKLIVQVKSPQKLQVKLSDVRYTRLHTTLVDGPDTNLPEHMLDYRVIPMLEKPFEVTMKHGVIRDLLVDRDIPTWQLNLLKSIMSQLQIDTQGENAVEIMSAQIPDDENSPVIFTAIEDSVSGKCEVLYEILPLHPDVHRVMPDKILIPDLLGKGYHYEVKKIKNYEKCLERQIYHHGLEDPWLRKRKKLYKRDKFISELSTTQMLISGNLKRFTIQSVVTKSHVSVRPDKIDPFLGNVHSILKLILKRRDKISSPMFDSLESINLESTGNLMYTYNNPFSDSENPILPSIGMNSEQMQSSERTSSSEKMWDDHISSFSSSSDEGSPKRMAMRMDLKNPVLPYMAPIKVEQMKDLINEIAVAIHYSNDTRLRAVEHIVCLKNSLRIMSLKQIAELKEQLRNLVINNKDYENTVWSIFRDGLVQTGTEPALLTIHNLLKTKKIEGLVAAKVMSQISKYVYKPTKEYVKAFYEMITDPSVMYQTAVNVTAPLAFAEVIRKSYSDTYHPTRSLKRLGPMTLRDIVPIYVEISEIYIPFMADQLKKGLLDNDYAKVQVYIVALGLTGHSKILSIFEPYIEGKEPVSKFHRLLMVSSLSTLSILKPELIGPIFYKIYSNVKEDHRIRCMSIHRYIITNPPLIMLERIAKFTNDDLDEDVNSVVKSTINSLANTKRPELEDLSNKARSVKHLLNPKEFSKLKSQGYYKDLDYWFIKGLSVQTIGDNRILPSYLSVGVNSAFDFFGLPTLKAGYIVSNVKELFYNSKYEETSNKLLKESHIEKLMQELYFKSEELEKLEGNVFIDTVHNLLIYPFDREALKKMSSQLKDFFKKDQELDLLSVDNHEIMLSFPIESGLPFLYTLDSPMILKLKAEMRNNKLLNLKKIGNLNVYVANKVQKRFGFIAPYDSHNYIAGVHVNRILDLPLEYEVELDSTQQKLDISTLKIGLKTQTSPINVLHLSTIPFTTQKDLHELECVFSSRNTHVILTERKHKIILEKDLISLQVESDSKEIEENLEENDILSLLLKLQEIPDGHYKQLDVIMNHEQLAKSVLDMNIIHEKIAIDNAVQLYDPESQIMFPLKHVKLNSEKRRKEVATGLSKDLRSGDVHILDINLNLPELEKQQVFTVGWMDSNIDKKSKVYLYWNSQMLRMEKPTSEVCYTHEIQYSPDTPLNFEHMKKHAPKDKVRAELQYGESCSRGNKIVVEASMSRSDRIKDLLESSKVVKQCWKEMEEGHNALHACQQATELAQMKNQLDVSYKGPIRDIIKKIIKKISDFISHLFPHSRIKLTDSEDSDEKGFDIKMTLSPSEIDPSVSLDSPQADVTFPNMEQTDSEMQELLKENIIHRRKERRASCTFDKDMLLTFDKLLYPVKLGTCKHVLMTTYPQKNTQYKESNVDFVALIRNHSDGAKMIAIMVDDHLFEMDKIGDNTTILIDGVPIKLSHKGYQLREDSGKVLEIHKLPDGSIEVDSGKSDFRILFDGERIQLFVSDIYRNAVRGLCGNYDSDPSTDFLTPQNCLMKMPEVFTATYALTEDCLQEDILENKRKAKLTQCRELPMSRPNNVINDIEAGRLPTHSERWGYHNDNLKRKYNFDYDSKKSSSERKDLPDNSNLIYRTKVVLEDEEICFTIKPVPMCRHGTKSREKKMKEFGLYCQPRNEESLLIKLGAAIADHNHAWETGNEYHYLIKSRTLTGLNGLEEQYSGIYMRGKLTIQVKSSDTLQAVVSEMQHASVNEILLDISVESTKLEFRKLSLSGKPFEIKLKRGVIRDMLIDQSVPTWEVNLLKSIVSQLQIDTEGENAIASRSTMVPNDNQSFSEFKVMEDSVGGKCEVLYNISSVMGDSLSISLPHLHKDGQHFVVAKTKNYSRCEQRVAYHSGIIGKMNWKPGSTDGFLSRSSSNYIIISGNLKRFTIQSSTMTNQMLINSHNKYKFDNTYSAIVYSGMNLTLDRINQISNPMHVSNNLVPTGNLVYTYNNPFSSQRKPRRPSVSQSSLAAQSSENHNSNSSSQENHSDDDNFKSEEHDYFQPKPKLDEAPESPLLPYFIGYNGMSILNSGENYTLIAKRLIALTFRFDHFGTEHNVNDRYIEALERFTILVKLIRTMNVEQIAEIANEVPKLYGAINTLSESDFDLSQQNVWSAFSCAVANAGTGPALITIKNWIKSGKLKGIQAAQIISKIPKSVLTPTTEYVAAFFEMITDEKVTKQRFLNTTAPLLFAELARYTQSNKLSIYYPVYSFGRMVPKHDNELLETYIPYMATQLRKAIEEGDSHRIQTYIMALGNFGHPKILSVFEPYLEGTIPITKFQRLMMVISLSKLTESYPRVVRSVALKIYLNLKEAYELRCVAVHIIIKTNPSLIILQRMAEFTNQDQDQHVNSVVKTSIESLINLEQSEWKDLAEKARIASKLLNPNISDDNYSRSFFTQTKIASLNIAQTGMFQIIGSDDTNTPKGAYIDILQSYGGLNLPLTKMAYTVSSIEDLKQKWLDVLLGDRPWMPQDKTREEWMIETIIEKLGIEPENAEQLEGNFFVDSAFSSGFYPFDNHTLEEFINILKMYRKSISRTRLFVSEYQNKNDVNHYDITLGFPTETGLPFIYTLAVPKITSINRGGSIKIKATQNDSFVELAGTGYIVSSEKIQSRIGFVTPFEHRHYIAGVDINTHIAIPVGLNFTTRCNSTFQLKLQPHNNPHSRMTITRLAIHHSVVPYTSRQDILQLLEFSNETRLVYTKEPNEIQISLGNLTLSARSDVIDSDMSQKKGLEGLINLSAIFYLNLGAHYRRFDATLYPVEAQINLTRYVQRTNRSSEATIPAIIDKRPNSRERGAQFLDELTITKDNRSDNSVTTSTMYDISVLANNNYYVLTFVLGESRDKLQTLSYENVQSLDGEVFWEFCSVNSIVGLSQYNHLNVEKAIEKIPNYEFNAEMRHGSCANGETIKLKGNLSRTDDVLKKAMKSEIVEECRQQMKQGNIWLPTCQKANELIQQRDLLIMSLETNSNNLYSLANRMILMIKMMISDNNMKRPSMEGFNKYMDVEIKIPFDNNDVNISLNTLRADVSFSLSQLVEDPNVISPNYTLNKLFKEDLEGALKCILICFNVIFHFRYINLKIALFPCIIHALLHENHIFFMSCEKPLFFMSLCMYSTSHMCVLDKTQVVTFDNKIYPLTLGECWHVMMAPYPKRDPNNPEKILDFPYDVRAIVMAREMDDGSKQVWIILGHEEIHLRKLDDRLQVSIVGGDDYDSHFSSHKNYEQTDLYEIYQEDGLIIMHSLQYNIHVVYDGERILLYVHDKYLYTVRGLCGNYDMRSNNDFVTPKNCILTKPEEFAATYALTYQEDCKGPALQNKLKAEQSTCISRSYIPGDVISEREKGRWSYH</sequence>
<dbReference type="FunFam" id="1.25.10.20:FF:000003">
    <property type="entry name" value="Vitellogenin C"/>
    <property type="match status" value="1"/>
</dbReference>
<dbReference type="SUPFAM" id="SSF48431">
    <property type="entry name" value="Lipovitellin-phosvitin complex, superhelical domain"/>
    <property type="match status" value="2"/>
</dbReference>
<name>A0A195DEA8_9HYME</name>
<dbReference type="Gene3D" id="2.30.230.10">
    <property type="entry name" value="Lipovitellin, beta-sheet shell regions, chain A"/>
    <property type="match status" value="2"/>
</dbReference>
<accession>A0A195DEA8</accession>
<dbReference type="InterPro" id="IPR001846">
    <property type="entry name" value="VWF_type-D"/>
</dbReference>
<dbReference type="STRING" id="471704.A0A195DEA8"/>
<dbReference type="Gene3D" id="1.25.10.20">
    <property type="entry name" value="Vitellinogen, superhelical"/>
    <property type="match status" value="2"/>
</dbReference>
<feature type="domain" description="VWFD" evidence="7">
    <location>
        <begin position="3183"/>
        <end position="3374"/>
    </location>
</feature>
<dbReference type="InterPro" id="IPR015255">
    <property type="entry name" value="Vitellinogen_open_b-sht"/>
</dbReference>
<dbReference type="InterPro" id="IPR015816">
    <property type="entry name" value="Vitellinogen_b-sht_N"/>
</dbReference>
<dbReference type="SMART" id="SM00638">
    <property type="entry name" value="LPD_N"/>
    <property type="match status" value="2"/>
</dbReference>
<keyword evidence="2" id="KW-0758">Storage protein</keyword>
<proteinExistence type="predicted"/>
<dbReference type="SMART" id="SM00216">
    <property type="entry name" value="VWD"/>
    <property type="match status" value="2"/>
</dbReference>
<comment type="caution">
    <text evidence="4">Lacks conserved residue(s) required for the propagation of feature annotation.</text>
</comment>
<keyword evidence="1" id="KW-0732">Signal</keyword>
<protein>
    <submittedName>
        <fullName evidence="8">Vitellogenin-1</fullName>
    </submittedName>
</protein>
<dbReference type="InterPro" id="IPR001747">
    <property type="entry name" value="Vitellogenin_N"/>
</dbReference>
<dbReference type="InterPro" id="IPR050733">
    <property type="entry name" value="Vitellogenin/Apolipophorin"/>
</dbReference>
<dbReference type="SUPFAM" id="SSF56968">
    <property type="entry name" value="Lipovitellin-phosvitin complex, beta-sheet shell regions"/>
    <property type="match status" value="4"/>
</dbReference>
<evidence type="ECO:0000256" key="4">
    <source>
        <dbReference type="PROSITE-ProRule" id="PRU00557"/>
    </source>
</evidence>
<gene>
    <name evidence="8" type="ORF">ALC57_16717</name>
</gene>
<dbReference type="InterPro" id="IPR011030">
    <property type="entry name" value="Lipovitellin_superhlx_dom"/>
</dbReference>
<organism evidence="8 9">
    <name type="scientific">Trachymyrmex cornetzi</name>
    <dbReference type="NCBI Taxonomy" id="471704"/>
    <lineage>
        <taxon>Eukaryota</taxon>
        <taxon>Metazoa</taxon>
        <taxon>Ecdysozoa</taxon>
        <taxon>Arthropoda</taxon>
        <taxon>Hexapoda</taxon>
        <taxon>Insecta</taxon>
        <taxon>Pterygota</taxon>
        <taxon>Neoptera</taxon>
        <taxon>Endopterygota</taxon>
        <taxon>Hymenoptera</taxon>
        <taxon>Apocrita</taxon>
        <taxon>Aculeata</taxon>
        <taxon>Formicoidea</taxon>
        <taxon>Formicidae</taxon>
        <taxon>Myrmicinae</taxon>
        <taxon>Trachymyrmex</taxon>
    </lineage>
</organism>
<dbReference type="PROSITE" id="PS51211">
    <property type="entry name" value="VITELLOGENIN"/>
    <property type="match status" value="2"/>
</dbReference>
<dbReference type="Pfam" id="PF09172">
    <property type="entry name" value="Vit_open_b-sht"/>
    <property type="match status" value="2"/>
</dbReference>
<evidence type="ECO:0000313" key="8">
    <source>
        <dbReference type="EMBL" id="KYN11167.1"/>
    </source>
</evidence>
<dbReference type="Pfam" id="PF00094">
    <property type="entry name" value="VWD"/>
    <property type="match status" value="2"/>
</dbReference>
<evidence type="ECO:0000313" key="9">
    <source>
        <dbReference type="Proteomes" id="UP000078492"/>
    </source>
</evidence>
<evidence type="ECO:0000256" key="2">
    <source>
        <dbReference type="ARBA" id="ARBA00022761"/>
    </source>
</evidence>
<dbReference type="PROSITE" id="PS51233">
    <property type="entry name" value="VWFD"/>
    <property type="match status" value="2"/>
</dbReference>
<dbReference type="PANTHER" id="PTHR23345">
    <property type="entry name" value="VITELLOGENIN-RELATED"/>
    <property type="match status" value="1"/>
</dbReference>
<keyword evidence="9" id="KW-1185">Reference proteome</keyword>
<feature type="domain" description="VWFD" evidence="7">
    <location>
        <begin position="1397"/>
        <end position="1581"/>
    </location>
</feature>
<evidence type="ECO:0000256" key="1">
    <source>
        <dbReference type="ARBA" id="ARBA00022729"/>
    </source>
</evidence>
<dbReference type="SMART" id="SM01169">
    <property type="entry name" value="DUF1943"/>
    <property type="match status" value="1"/>
</dbReference>
<evidence type="ECO:0000259" key="7">
    <source>
        <dbReference type="PROSITE" id="PS51233"/>
    </source>
</evidence>
<dbReference type="Proteomes" id="UP000078492">
    <property type="component" value="Unassembled WGS sequence"/>
</dbReference>
<dbReference type="GO" id="GO:0005319">
    <property type="term" value="F:lipid transporter activity"/>
    <property type="evidence" value="ECO:0007669"/>
    <property type="project" value="InterPro"/>
</dbReference>
<feature type="domain" description="Vitellogenin" evidence="6">
    <location>
        <begin position="1721"/>
        <end position="2495"/>
    </location>
</feature>
<dbReference type="Pfam" id="PF01347">
    <property type="entry name" value="Vitellogenin_N"/>
    <property type="match status" value="2"/>
</dbReference>
<evidence type="ECO:0000256" key="3">
    <source>
        <dbReference type="ARBA" id="ARBA00023157"/>
    </source>
</evidence>
<dbReference type="PANTHER" id="PTHR23345:SF33">
    <property type="entry name" value="CROSSVEINLESS D"/>
    <property type="match status" value="1"/>
</dbReference>
<dbReference type="EMBL" id="KQ980953">
    <property type="protein sequence ID" value="KYN11167.1"/>
    <property type="molecule type" value="Genomic_DNA"/>
</dbReference>
<evidence type="ECO:0000259" key="6">
    <source>
        <dbReference type="PROSITE" id="PS51211"/>
    </source>
</evidence>
<dbReference type="GO" id="GO:0045735">
    <property type="term" value="F:nutrient reservoir activity"/>
    <property type="evidence" value="ECO:0007669"/>
    <property type="project" value="UniProtKB-KW"/>
</dbReference>
<feature type="compositionally biased region" description="Low complexity" evidence="5">
    <location>
        <begin position="2032"/>
        <end position="2054"/>
    </location>
</feature>
<evidence type="ECO:0000256" key="5">
    <source>
        <dbReference type="SAM" id="MobiDB-lite"/>
    </source>
</evidence>
<keyword evidence="3" id="KW-1015">Disulfide bond</keyword>
<feature type="domain" description="Vitellogenin" evidence="6">
    <location>
        <begin position="20"/>
        <end position="786"/>
    </location>
</feature>
<dbReference type="InterPro" id="IPR015819">
    <property type="entry name" value="Lipid_transp_b-sht_shell"/>
</dbReference>
<reference evidence="8 9" key="1">
    <citation type="submission" date="2015-09" db="EMBL/GenBank/DDBJ databases">
        <title>Trachymyrmex cornetzi WGS genome.</title>
        <authorList>
            <person name="Nygaard S."/>
            <person name="Hu H."/>
            <person name="Boomsma J."/>
            <person name="Zhang G."/>
        </authorList>
    </citation>
    <scope>NUCLEOTIDE SEQUENCE [LARGE SCALE GENOMIC DNA]</scope>
    <source>
        <strain evidence="8">Tcor2-1</strain>
        <tissue evidence="8">Whole body</tissue>
    </source>
</reference>
<feature type="compositionally biased region" description="Basic and acidic residues" evidence="5">
    <location>
        <begin position="2055"/>
        <end position="2078"/>
    </location>
</feature>
<feature type="non-terminal residue" evidence="8">
    <location>
        <position position="1"/>
    </location>
</feature>
<feature type="region of interest" description="Disordered" evidence="5">
    <location>
        <begin position="2020"/>
        <end position="2078"/>
    </location>
</feature>